<feature type="compositionally biased region" description="Basic and acidic residues" evidence="1">
    <location>
        <begin position="43"/>
        <end position="53"/>
    </location>
</feature>
<evidence type="ECO:0000313" key="3">
    <source>
        <dbReference type="Proteomes" id="UP001529510"/>
    </source>
</evidence>
<evidence type="ECO:0000256" key="1">
    <source>
        <dbReference type="SAM" id="MobiDB-lite"/>
    </source>
</evidence>
<feature type="region of interest" description="Disordered" evidence="1">
    <location>
        <begin position="26"/>
        <end position="53"/>
    </location>
</feature>
<comment type="caution">
    <text evidence="2">The sequence shown here is derived from an EMBL/GenBank/DDBJ whole genome shotgun (WGS) entry which is preliminary data.</text>
</comment>
<gene>
    <name evidence="2" type="ORF">M9458_015926</name>
</gene>
<dbReference type="AlphaFoldDB" id="A0ABD0QRJ1"/>
<accession>A0ABD0QRJ1</accession>
<sequence>QSPPSCDHPSVFGICVGLKKDDDVRDEEASDMCPANQDSTMLTDREESGVPKQ</sequence>
<organism evidence="2 3">
    <name type="scientific">Cirrhinus mrigala</name>
    <name type="common">Mrigala</name>
    <dbReference type="NCBI Taxonomy" id="683832"/>
    <lineage>
        <taxon>Eukaryota</taxon>
        <taxon>Metazoa</taxon>
        <taxon>Chordata</taxon>
        <taxon>Craniata</taxon>
        <taxon>Vertebrata</taxon>
        <taxon>Euteleostomi</taxon>
        <taxon>Actinopterygii</taxon>
        <taxon>Neopterygii</taxon>
        <taxon>Teleostei</taxon>
        <taxon>Ostariophysi</taxon>
        <taxon>Cypriniformes</taxon>
        <taxon>Cyprinidae</taxon>
        <taxon>Labeoninae</taxon>
        <taxon>Labeonini</taxon>
        <taxon>Cirrhinus</taxon>
    </lineage>
</organism>
<dbReference type="Proteomes" id="UP001529510">
    <property type="component" value="Unassembled WGS sequence"/>
</dbReference>
<feature type="non-terminal residue" evidence="2">
    <location>
        <position position="1"/>
    </location>
</feature>
<proteinExistence type="predicted"/>
<evidence type="ECO:0000313" key="2">
    <source>
        <dbReference type="EMBL" id="KAL0188827.1"/>
    </source>
</evidence>
<feature type="non-terminal residue" evidence="2">
    <location>
        <position position="53"/>
    </location>
</feature>
<protein>
    <submittedName>
        <fullName evidence="2">Uncharacterized protein</fullName>
    </submittedName>
</protein>
<keyword evidence="3" id="KW-1185">Reference proteome</keyword>
<dbReference type="EMBL" id="JAMKFB020000007">
    <property type="protein sequence ID" value="KAL0188827.1"/>
    <property type="molecule type" value="Genomic_DNA"/>
</dbReference>
<name>A0ABD0QRJ1_CIRMR</name>
<reference evidence="2 3" key="1">
    <citation type="submission" date="2024-05" db="EMBL/GenBank/DDBJ databases">
        <title>Genome sequencing and assembly of Indian major carp, Cirrhinus mrigala (Hamilton, 1822).</title>
        <authorList>
            <person name="Mohindra V."/>
            <person name="Chowdhury L.M."/>
            <person name="Lal K."/>
            <person name="Jena J.K."/>
        </authorList>
    </citation>
    <scope>NUCLEOTIDE SEQUENCE [LARGE SCALE GENOMIC DNA]</scope>
    <source>
        <strain evidence="2">CM1030</strain>
        <tissue evidence="2">Blood</tissue>
    </source>
</reference>